<dbReference type="STRING" id="469378.Ccur_02620"/>
<dbReference type="AlphaFoldDB" id="C7MM49"/>
<evidence type="ECO:0000313" key="2">
    <source>
        <dbReference type="Proteomes" id="UP000000954"/>
    </source>
</evidence>
<reference evidence="1 2" key="1">
    <citation type="journal article" date="2009" name="Stand. Genomic Sci.">
        <title>Complete genome sequence of Cryptobacterium curtum type strain (12-3).</title>
        <authorList>
            <person name="Mavrommatis K."/>
            <person name="Pukall R."/>
            <person name="Rohde C."/>
            <person name="Chen F."/>
            <person name="Sims D."/>
            <person name="Brettin T."/>
            <person name="Kuske C."/>
            <person name="Detter J.C."/>
            <person name="Han C."/>
            <person name="Lapidus A."/>
            <person name="Copeland A."/>
            <person name="Glavina Del Rio T."/>
            <person name="Nolan M."/>
            <person name="Lucas S."/>
            <person name="Tice H."/>
            <person name="Cheng J.F."/>
            <person name="Bruce D."/>
            <person name="Goodwin L."/>
            <person name="Pitluck S."/>
            <person name="Ovchinnikova G."/>
            <person name="Pati A."/>
            <person name="Ivanova N."/>
            <person name="Chen A."/>
            <person name="Palaniappan K."/>
            <person name="Chain P."/>
            <person name="D'haeseleer P."/>
            <person name="Goker M."/>
            <person name="Bristow J."/>
            <person name="Eisen J.A."/>
            <person name="Markowitz V."/>
            <person name="Hugenholtz P."/>
            <person name="Rohde M."/>
            <person name="Klenk H.P."/>
            <person name="Kyrpides N.C."/>
        </authorList>
    </citation>
    <scope>NUCLEOTIDE SEQUENCE [LARGE SCALE GENOMIC DNA]</scope>
    <source>
        <strain evidence="2">ATCC 700683 / DSM 15641 / 12-3</strain>
    </source>
</reference>
<sequence>MKIVNGYSGSEHVTAAMDGALYAGVFGSGNYVMDVGKRLEAVMSDANHVQVSDGDLIMGGRHGIIAQGKTDTLTVDSGQTGWKRNDLVTARYTLNTQTSIETINLMVLKGAKTQGTPADPTYNKRSILEGATTADFPLYRIALDGINPKLEKLFTVAKPLEALATATEQTKWSEVWVTSDGAIDARVCRIGDTVYFRASCFDGFTPSTDLDNPSSFTTLPAWARPKLEWRAPIMYISDNQTGYARFKTDGVVTLSGFSNSRYWYVCTSYPAI</sequence>
<proteinExistence type="predicted"/>
<organism evidence="1 2">
    <name type="scientific">Cryptobacterium curtum (strain ATCC 700683 / DSM 15641 / CCUG 43107 / 12-3)</name>
    <dbReference type="NCBI Taxonomy" id="469378"/>
    <lineage>
        <taxon>Bacteria</taxon>
        <taxon>Bacillati</taxon>
        <taxon>Actinomycetota</taxon>
        <taxon>Coriobacteriia</taxon>
        <taxon>Eggerthellales</taxon>
        <taxon>Eggerthellaceae</taxon>
        <taxon>Cryptobacterium</taxon>
    </lineage>
</organism>
<evidence type="ECO:0000313" key="1">
    <source>
        <dbReference type="EMBL" id="ACU93989.1"/>
    </source>
</evidence>
<accession>C7MM49</accession>
<dbReference type="KEGG" id="ccu:Ccur_02620"/>
<gene>
    <name evidence="1" type="ordered locus">Ccur_02620</name>
</gene>
<dbReference type="EMBL" id="CP001682">
    <property type="protein sequence ID" value="ACU93989.1"/>
    <property type="molecule type" value="Genomic_DNA"/>
</dbReference>
<dbReference type="OrthoDB" id="9810174at2"/>
<dbReference type="RefSeq" id="WP_012802677.1">
    <property type="nucleotide sequence ID" value="NC_013170.1"/>
</dbReference>
<name>C7MM49_CRYCD</name>
<dbReference type="eggNOG" id="ENOG503342S">
    <property type="taxonomic scope" value="Bacteria"/>
</dbReference>
<dbReference type="Proteomes" id="UP000000954">
    <property type="component" value="Chromosome"/>
</dbReference>
<keyword evidence="2" id="KW-1185">Reference proteome</keyword>
<protein>
    <submittedName>
        <fullName evidence="1">Uncharacterized protein</fullName>
    </submittedName>
</protein>
<dbReference type="HOGENOM" id="CLU_083580_0_0_11"/>